<dbReference type="GO" id="GO:0016151">
    <property type="term" value="F:nickel cation binding"/>
    <property type="evidence" value="ECO:0007669"/>
    <property type="project" value="UniProtKB-UniRule"/>
</dbReference>
<evidence type="ECO:0000259" key="7">
    <source>
        <dbReference type="Pfam" id="PF02492"/>
    </source>
</evidence>
<comment type="caution">
    <text evidence="8">The sequence shown here is derived from an EMBL/GenBank/DDBJ whole genome shotgun (WGS) entry which is preliminary data.</text>
</comment>
<name>A0AAV2VKR7_9VIBR</name>
<dbReference type="GO" id="GO:0005737">
    <property type="term" value="C:cytoplasm"/>
    <property type="evidence" value="ECO:0007669"/>
    <property type="project" value="UniProtKB-SubCell"/>
</dbReference>
<sequence length="206" mass="22252">MESYKQPLRIGIGGPVGSGKTALLEVLCKTIRDKLNIAVVTNDIYTQEDARILTEAEALAPDRIIGVETGGCPHTAIREDASMNLAAVDELAKRHQNLDVVFVESGGDNLSATFSPELADLTIYVIDVAEGEKIPRKGGPGITRSDLLVINKIDLAPHVGASLEVMDRDTARMRPTKPYVFTNLKKGVGLDTIIDFIITEGMLTTH</sequence>
<dbReference type="Gene3D" id="3.40.50.300">
    <property type="entry name" value="P-loop containing nucleotide triphosphate hydrolases"/>
    <property type="match status" value="1"/>
</dbReference>
<dbReference type="HAMAP" id="MF_01389">
    <property type="entry name" value="UreG"/>
    <property type="match status" value="1"/>
</dbReference>
<evidence type="ECO:0000256" key="3">
    <source>
        <dbReference type="ARBA" id="ARBA00022988"/>
    </source>
</evidence>
<feature type="domain" description="CobW/HypB/UreG nucleotide-binding" evidence="7">
    <location>
        <begin position="10"/>
        <end position="180"/>
    </location>
</feature>
<accession>A0AAV2VKR7</accession>
<proteinExistence type="inferred from homology"/>
<dbReference type="SUPFAM" id="SSF52540">
    <property type="entry name" value="P-loop containing nucleoside triphosphate hydrolases"/>
    <property type="match status" value="1"/>
</dbReference>
<evidence type="ECO:0000313" key="8">
    <source>
        <dbReference type="EMBL" id="CCO45069.1"/>
    </source>
</evidence>
<dbReference type="CDD" id="cd05540">
    <property type="entry name" value="UreG"/>
    <property type="match status" value="1"/>
</dbReference>
<dbReference type="InterPro" id="IPR004400">
    <property type="entry name" value="UreG"/>
</dbReference>
<dbReference type="GO" id="GO:0003924">
    <property type="term" value="F:GTPase activity"/>
    <property type="evidence" value="ECO:0007669"/>
    <property type="project" value="InterPro"/>
</dbReference>
<evidence type="ECO:0000256" key="2">
    <source>
        <dbReference type="ARBA" id="ARBA00022741"/>
    </source>
</evidence>
<dbReference type="Pfam" id="PF02492">
    <property type="entry name" value="cobW"/>
    <property type="match status" value="1"/>
</dbReference>
<dbReference type="PIRSF" id="PIRSF005624">
    <property type="entry name" value="Ni-bind_GTPase"/>
    <property type="match status" value="1"/>
</dbReference>
<organism evidence="8 9">
    <name type="scientific">Vibrio nigripulchritudo SOn1</name>
    <dbReference type="NCBI Taxonomy" id="1238450"/>
    <lineage>
        <taxon>Bacteria</taxon>
        <taxon>Pseudomonadati</taxon>
        <taxon>Pseudomonadota</taxon>
        <taxon>Gammaproteobacteria</taxon>
        <taxon>Vibrionales</taxon>
        <taxon>Vibrionaceae</taxon>
        <taxon>Vibrio</taxon>
    </lineage>
</organism>
<comment type="function">
    <text evidence="6">Facilitates the functional incorporation of the urease nickel metallocenter. This process requires GTP hydrolysis, probably effectuated by UreG.</text>
</comment>
<evidence type="ECO:0000256" key="1">
    <source>
        <dbReference type="ARBA" id="ARBA00005732"/>
    </source>
</evidence>
<gene>
    <name evidence="6 8" type="primary">ureG</name>
    <name evidence="8" type="ORF">VIBNISOn1_1350033</name>
</gene>
<dbReference type="GO" id="GO:0005525">
    <property type="term" value="F:GTP binding"/>
    <property type="evidence" value="ECO:0007669"/>
    <property type="project" value="UniProtKB-KW"/>
</dbReference>
<dbReference type="AlphaFoldDB" id="A0AAV2VKR7"/>
<dbReference type="PANTHER" id="PTHR31715:SF0">
    <property type="entry name" value="UREASE ACCESSORY PROTEIN G"/>
    <property type="match status" value="1"/>
</dbReference>
<protein>
    <recommendedName>
        <fullName evidence="6">Urease accessory protein UreG</fullName>
    </recommendedName>
</protein>
<feature type="binding site" evidence="6">
    <location>
        <begin position="14"/>
        <end position="21"/>
    </location>
    <ligand>
        <name>GTP</name>
        <dbReference type="ChEBI" id="CHEBI:37565"/>
    </ligand>
</feature>
<dbReference type="FunFam" id="3.40.50.300:FF:000208">
    <property type="entry name" value="Urease accessory protein UreG"/>
    <property type="match status" value="1"/>
</dbReference>
<dbReference type="Proteomes" id="UP000018211">
    <property type="component" value="Unassembled WGS sequence"/>
</dbReference>
<comment type="similarity">
    <text evidence="1 6">Belongs to the SIMIBI class G3E GTPase family. UreG subfamily.</text>
</comment>
<keyword evidence="6" id="KW-0963">Cytoplasm</keyword>
<keyword evidence="5 6" id="KW-0143">Chaperone</keyword>
<evidence type="ECO:0000313" key="9">
    <source>
        <dbReference type="Proteomes" id="UP000018211"/>
    </source>
</evidence>
<comment type="subunit">
    <text evidence="6">Homodimer. UreD, UreF and UreG form a complex that acts as a GTP-hydrolysis-dependent molecular chaperone, activating the urease apoprotein by helping to assemble the nickel containing metallocenter of UreC. The UreE protein probably delivers the nickel.</text>
</comment>
<dbReference type="RefSeq" id="WP_022561021.1">
    <property type="nucleotide sequence ID" value="NZ_LK391965.1"/>
</dbReference>
<keyword evidence="2 6" id="KW-0547">Nucleotide-binding</keyword>
<dbReference type="NCBIfam" id="TIGR00101">
    <property type="entry name" value="ureG"/>
    <property type="match status" value="1"/>
</dbReference>
<comment type="subcellular location">
    <subcellularLocation>
        <location evidence="6">Cytoplasm</location>
    </subcellularLocation>
</comment>
<dbReference type="InterPro" id="IPR003495">
    <property type="entry name" value="CobW/HypB/UreG_nucleotide-bd"/>
</dbReference>
<evidence type="ECO:0000256" key="5">
    <source>
        <dbReference type="ARBA" id="ARBA00023186"/>
    </source>
</evidence>
<dbReference type="GO" id="GO:0043419">
    <property type="term" value="P:urea catabolic process"/>
    <property type="evidence" value="ECO:0007669"/>
    <property type="project" value="InterPro"/>
</dbReference>
<keyword evidence="4 6" id="KW-0342">GTP-binding</keyword>
<dbReference type="PANTHER" id="PTHR31715">
    <property type="entry name" value="UREASE ACCESSORY PROTEIN G"/>
    <property type="match status" value="1"/>
</dbReference>
<dbReference type="EMBL" id="CAOF01000041">
    <property type="protein sequence ID" value="CCO45069.1"/>
    <property type="molecule type" value="Genomic_DNA"/>
</dbReference>
<dbReference type="InterPro" id="IPR027417">
    <property type="entry name" value="P-loop_NTPase"/>
</dbReference>
<reference evidence="8 9" key="1">
    <citation type="journal article" date="2013" name="ISME J.">
        <title>Comparative genomics of pathogenic lineages of Vibrio nigripulchritudo identifies virulence-associated traits.</title>
        <authorList>
            <person name="Goudenege D."/>
            <person name="Labreuche Y."/>
            <person name="Krin E."/>
            <person name="Ansquer D."/>
            <person name="Mangenot S."/>
            <person name="Calteau A."/>
            <person name="Medigue C."/>
            <person name="Mazel D."/>
            <person name="Polz M.F."/>
            <person name="Le Roux F."/>
        </authorList>
    </citation>
    <scope>NUCLEOTIDE SEQUENCE [LARGE SCALE GENOMIC DNA]</scope>
    <source>
        <strain evidence="8 9">SOn1</strain>
    </source>
</reference>
<evidence type="ECO:0000256" key="6">
    <source>
        <dbReference type="HAMAP-Rule" id="MF_01389"/>
    </source>
</evidence>
<keyword evidence="3 6" id="KW-0996">Nickel insertion</keyword>
<evidence type="ECO:0000256" key="4">
    <source>
        <dbReference type="ARBA" id="ARBA00023134"/>
    </source>
</evidence>